<accession>A0A845F2W5</accession>
<evidence type="ECO:0000313" key="4">
    <source>
        <dbReference type="Proteomes" id="UP000447833"/>
    </source>
</evidence>
<evidence type="ECO:0000256" key="2">
    <source>
        <dbReference type="SAM" id="Phobius"/>
    </source>
</evidence>
<reference evidence="3 4" key="1">
    <citation type="submission" date="2019-11" db="EMBL/GenBank/DDBJ databases">
        <title>Genome sequences of 17 halophilic strains isolated from different environments.</title>
        <authorList>
            <person name="Furrow R.E."/>
        </authorList>
    </citation>
    <scope>NUCLEOTIDE SEQUENCE [LARGE SCALE GENOMIC DNA]</scope>
    <source>
        <strain evidence="3 4">22506_14_FS</strain>
    </source>
</reference>
<dbReference type="NCBIfam" id="NF033232">
    <property type="entry name" value="small_YtzI"/>
    <property type="match status" value="1"/>
</dbReference>
<sequence>MVIIITIIVVIIMTIVIAAAFGIAVSKGYSVKHTVDPLPEEHRHKTTEEEGKHERTESE</sequence>
<evidence type="ECO:0000313" key="3">
    <source>
        <dbReference type="EMBL" id="MYL65293.1"/>
    </source>
</evidence>
<feature type="transmembrane region" description="Helical" evidence="2">
    <location>
        <begin position="6"/>
        <end position="25"/>
    </location>
</feature>
<dbReference type="InterPro" id="IPR047753">
    <property type="entry name" value="YtzI-like"/>
</dbReference>
<dbReference type="Proteomes" id="UP000447833">
    <property type="component" value="Unassembled WGS sequence"/>
</dbReference>
<gene>
    <name evidence="3" type="primary">ytzI</name>
    <name evidence="3" type="ORF">GLW07_18200</name>
</gene>
<feature type="region of interest" description="Disordered" evidence="1">
    <location>
        <begin position="36"/>
        <end position="59"/>
    </location>
</feature>
<evidence type="ECO:0000256" key="1">
    <source>
        <dbReference type="SAM" id="MobiDB-lite"/>
    </source>
</evidence>
<keyword evidence="2" id="KW-0812">Transmembrane</keyword>
<name>A0A845F2W5_9BACL</name>
<dbReference type="EMBL" id="WMEY01000006">
    <property type="protein sequence ID" value="MYL65293.1"/>
    <property type="molecule type" value="Genomic_DNA"/>
</dbReference>
<organism evidence="3 4">
    <name type="scientific">Guptibacillus hwajinpoensis</name>
    <dbReference type="NCBI Taxonomy" id="208199"/>
    <lineage>
        <taxon>Bacteria</taxon>
        <taxon>Bacillati</taxon>
        <taxon>Bacillota</taxon>
        <taxon>Bacilli</taxon>
        <taxon>Bacillales</taxon>
        <taxon>Guptibacillaceae</taxon>
        <taxon>Guptibacillus</taxon>
    </lineage>
</organism>
<protein>
    <submittedName>
        <fullName evidence="3">YtzI protein</fullName>
    </submittedName>
</protein>
<dbReference type="AlphaFoldDB" id="A0A845F2W5"/>
<dbReference type="RefSeq" id="WP_159781020.1">
    <property type="nucleotide sequence ID" value="NZ_WMEY01000006.1"/>
</dbReference>
<keyword evidence="2" id="KW-1133">Transmembrane helix</keyword>
<comment type="caution">
    <text evidence="3">The sequence shown here is derived from an EMBL/GenBank/DDBJ whole genome shotgun (WGS) entry which is preliminary data.</text>
</comment>
<proteinExistence type="predicted"/>
<keyword evidence="2" id="KW-0472">Membrane</keyword>